<reference evidence="2 3" key="1">
    <citation type="journal article" date="2023" name="Mol. Phylogenet. Evol.">
        <title>Genome-scale phylogeny and comparative genomics of the fungal order Sordariales.</title>
        <authorList>
            <person name="Hensen N."/>
            <person name="Bonometti L."/>
            <person name="Westerberg I."/>
            <person name="Brannstrom I.O."/>
            <person name="Guillou S."/>
            <person name="Cros-Aarteil S."/>
            <person name="Calhoun S."/>
            <person name="Haridas S."/>
            <person name="Kuo A."/>
            <person name="Mondo S."/>
            <person name="Pangilinan J."/>
            <person name="Riley R."/>
            <person name="LaButti K."/>
            <person name="Andreopoulos B."/>
            <person name="Lipzen A."/>
            <person name="Chen C."/>
            <person name="Yan M."/>
            <person name="Daum C."/>
            <person name="Ng V."/>
            <person name="Clum A."/>
            <person name="Steindorff A."/>
            <person name="Ohm R.A."/>
            <person name="Martin F."/>
            <person name="Silar P."/>
            <person name="Natvig D.O."/>
            <person name="Lalanne C."/>
            <person name="Gautier V."/>
            <person name="Ament-Velasquez S.L."/>
            <person name="Kruys A."/>
            <person name="Hutchinson M.I."/>
            <person name="Powell A.J."/>
            <person name="Barry K."/>
            <person name="Miller A.N."/>
            <person name="Grigoriev I.V."/>
            <person name="Debuchy R."/>
            <person name="Gladieux P."/>
            <person name="Hiltunen Thoren M."/>
            <person name="Johannesson H."/>
        </authorList>
    </citation>
    <scope>NUCLEOTIDE SEQUENCE [LARGE SCALE GENOMIC DNA]</scope>
    <source>
        <strain evidence="2 3">FGSC 10403</strain>
    </source>
</reference>
<feature type="transmembrane region" description="Helical" evidence="1">
    <location>
        <begin position="67"/>
        <end position="84"/>
    </location>
</feature>
<keyword evidence="1" id="KW-0472">Membrane</keyword>
<dbReference type="GeneID" id="87874540"/>
<dbReference type="RefSeq" id="XP_062693564.1">
    <property type="nucleotide sequence ID" value="XM_062836918.1"/>
</dbReference>
<dbReference type="AlphaFoldDB" id="A0AAJ0I960"/>
<evidence type="ECO:0000256" key="1">
    <source>
        <dbReference type="SAM" id="Phobius"/>
    </source>
</evidence>
<dbReference type="Proteomes" id="UP001285908">
    <property type="component" value="Unassembled WGS sequence"/>
</dbReference>
<comment type="caution">
    <text evidence="2">The sequence shown here is derived from an EMBL/GenBank/DDBJ whole genome shotgun (WGS) entry which is preliminary data.</text>
</comment>
<proteinExistence type="predicted"/>
<feature type="transmembrane region" description="Helical" evidence="1">
    <location>
        <begin position="32"/>
        <end position="61"/>
    </location>
</feature>
<keyword evidence="1" id="KW-1133">Transmembrane helix</keyword>
<evidence type="ECO:0000313" key="2">
    <source>
        <dbReference type="EMBL" id="KAK3494135.1"/>
    </source>
</evidence>
<keyword evidence="3" id="KW-1185">Reference proteome</keyword>
<accession>A0AAJ0I960</accession>
<evidence type="ECO:0000313" key="3">
    <source>
        <dbReference type="Proteomes" id="UP001285908"/>
    </source>
</evidence>
<protein>
    <submittedName>
        <fullName evidence="2">Uncharacterized protein</fullName>
    </submittedName>
</protein>
<gene>
    <name evidence="2" type="ORF">B0T23DRAFT_375948</name>
</gene>
<keyword evidence="1" id="KW-0812">Transmembrane</keyword>
<dbReference type="EMBL" id="JAULSX010000003">
    <property type="protein sequence ID" value="KAK3494135.1"/>
    <property type="molecule type" value="Genomic_DNA"/>
</dbReference>
<sequence>MGLVQTTGIALAPFSLFFCTIFNPARPRYRSALLLCFFFPVSFFCPMCAFVGVFLALSSFFTFDFSNFYFAFLFYLSLGLHTWGP</sequence>
<organism evidence="2 3">
    <name type="scientific">Neurospora hispaniola</name>
    <dbReference type="NCBI Taxonomy" id="588809"/>
    <lineage>
        <taxon>Eukaryota</taxon>
        <taxon>Fungi</taxon>
        <taxon>Dikarya</taxon>
        <taxon>Ascomycota</taxon>
        <taxon>Pezizomycotina</taxon>
        <taxon>Sordariomycetes</taxon>
        <taxon>Sordariomycetidae</taxon>
        <taxon>Sordariales</taxon>
        <taxon>Sordariaceae</taxon>
        <taxon>Neurospora</taxon>
    </lineage>
</organism>
<feature type="transmembrane region" description="Helical" evidence="1">
    <location>
        <begin position="6"/>
        <end position="25"/>
    </location>
</feature>
<name>A0AAJ0I960_9PEZI</name>